<dbReference type="AlphaFoldDB" id="A0ABD1DM95"/>
<feature type="region of interest" description="Disordered" evidence="1">
    <location>
        <begin position="71"/>
        <end position="108"/>
    </location>
</feature>
<dbReference type="Proteomes" id="UP001562425">
    <property type="component" value="Unassembled WGS sequence"/>
</dbReference>
<protein>
    <submittedName>
        <fullName evidence="2">Uncharacterized protein</fullName>
    </submittedName>
</protein>
<evidence type="ECO:0000256" key="1">
    <source>
        <dbReference type="SAM" id="MobiDB-lite"/>
    </source>
</evidence>
<evidence type="ECO:0000313" key="3">
    <source>
        <dbReference type="Proteomes" id="UP001562425"/>
    </source>
</evidence>
<sequence>MNAQQIVTCECHLHGGRPVACCGDFVCPLQGKASSSPPRRSSEGLDEYVGKSRVRAIRQLFEDKIQVSSANSSRADLRNRSRRRSATSSPSLETIRQPIAEEDEEADPQIYRSRTQITHIPNGVKITTTILAGENLDLVSGLPPPVGEGPSVYETLMYPESEIIKRFELDLNRKGR</sequence>
<organism evidence="2 3">
    <name type="scientific">Culex pipiens pipiens</name>
    <name type="common">Northern house mosquito</name>
    <dbReference type="NCBI Taxonomy" id="38569"/>
    <lineage>
        <taxon>Eukaryota</taxon>
        <taxon>Metazoa</taxon>
        <taxon>Ecdysozoa</taxon>
        <taxon>Arthropoda</taxon>
        <taxon>Hexapoda</taxon>
        <taxon>Insecta</taxon>
        <taxon>Pterygota</taxon>
        <taxon>Neoptera</taxon>
        <taxon>Endopterygota</taxon>
        <taxon>Diptera</taxon>
        <taxon>Nematocera</taxon>
        <taxon>Culicoidea</taxon>
        <taxon>Culicidae</taxon>
        <taxon>Culicinae</taxon>
        <taxon>Culicini</taxon>
        <taxon>Culex</taxon>
        <taxon>Culex</taxon>
    </lineage>
</organism>
<evidence type="ECO:0000313" key="2">
    <source>
        <dbReference type="EMBL" id="KAL1400519.1"/>
    </source>
</evidence>
<gene>
    <name evidence="2" type="ORF">pipiens_007360</name>
</gene>
<comment type="caution">
    <text evidence="2">The sequence shown here is derived from an EMBL/GenBank/DDBJ whole genome shotgun (WGS) entry which is preliminary data.</text>
</comment>
<keyword evidence="3" id="KW-1185">Reference proteome</keyword>
<reference evidence="2 3" key="1">
    <citation type="submission" date="2024-05" db="EMBL/GenBank/DDBJ databases">
        <title>Culex pipiens pipiens assembly and annotation.</title>
        <authorList>
            <person name="Alout H."/>
            <person name="Durand T."/>
        </authorList>
    </citation>
    <scope>NUCLEOTIDE SEQUENCE [LARGE SCALE GENOMIC DNA]</scope>
    <source>
        <strain evidence="2">HA-2024</strain>
        <tissue evidence="2">Whole body</tissue>
    </source>
</reference>
<dbReference type="EMBL" id="JBEHCU010005220">
    <property type="protein sequence ID" value="KAL1400519.1"/>
    <property type="molecule type" value="Genomic_DNA"/>
</dbReference>
<name>A0ABD1DM95_CULPP</name>
<proteinExistence type="predicted"/>
<accession>A0ABD1DM95</accession>